<protein>
    <submittedName>
        <fullName evidence="1">Uncharacterized protein</fullName>
    </submittedName>
</protein>
<reference evidence="1 2" key="1">
    <citation type="submission" date="2021-08" db="EMBL/GenBank/DDBJ databases">
        <title>complete genome sequencing of Deefgea sp. D25.</title>
        <authorList>
            <person name="Bae J.-W."/>
            <person name="Gim D.-H."/>
        </authorList>
    </citation>
    <scope>NUCLEOTIDE SEQUENCE [LARGE SCALE GENOMIC DNA]</scope>
    <source>
        <strain evidence="1 2">D25</strain>
    </source>
</reference>
<organism evidence="1 2">
    <name type="scientific">Deefgea tanakiae</name>
    <dbReference type="NCBI Taxonomy" id="2865840"/>
    <lineage>
        <taxon>Bacteria</taxon>
        <taxon>Pseudomonadati</taxon>
        <taxon>Pseudomonadota</taxon>
        <taxon>Betaproteobacteria</taxon>
        <taxon>Neisseriales</taxon>
        <taxon>Chitinibacteraceae</taxon>
        <taxon>Deefgea</taxon>
    </lineage>
</organism>
<name>A0ABX8Z809_9NEIS</name>
<dbReference type="RefSeq" id="WP_221005678.1">
    <property type="nucleotide sequence ID" value="NZ_CP081150.1"/>
</dbReference>
<accession>A0ABX8Z809</accession>
<dbReference type="EMBL" id="CP081150">
    <property type="protein sequence ID" value="QZA77295.1"/>
    <property type="molecule type" value="Genomic_DNA"/>
</dbReference>
<proteinExistence type="predicted"/>
<keyword evidence="2" id="KW-1185">Reference proteome</keyword>
<dbReference type="Proteomes" id="UP000825679">
    <property type="component" value="Chromosome"/>
</dbReference>
<gene>
    <name evidence="1" type="ORF">K4H28_13540</name>
</gene>
<evidence type="ECO:0000313" key="2">
    <source>
        <dbReference type="Proteomes" id="UP000825679"/>
    </source>
</evidence>
<sequence>MQEVNISDYRNFLISQLESLIEKDSFAWLVKEQLGEMLSYSLEEWGDDARTEFFNFWPSESLYLLILGEWQLDFEWLANKDGTYSDDGGLEIDDSVDIKLNGIEHLAAYGLWLAKSRLDDFEVVSSAEDGLNRDDLTIERILNYQLARYLESSKALTYALTLKSGLLPSAEQLEKAAISRLARKAAEKKHSAPNGSRAKRAEIRELWLSGKYSTRDQCAEQECGALGVLFSKARKDLRNTPDPINWPAKPIKLS</sequence>
<evidence type="ECO:0000313" key="1">
    <source>
        <dbReference type="EMBL" id="QZA77295.1"/>
    </source>
</evidence>